<dbReference type="InterPro" id="IPR000210">
    <property type="entry name" value="BTB/POZ_dom"/>
</dbReference>
<dbReference type="Pfam" id="PF24937">
    <property type="entry name" value="DUF7754"/>
    <property type="match status" value="1"/>
</dbReference>
<reference evidence="2 3" key="1">
    <citation type="submission" date="2013-11" db="EMBL/GenBank/DDBJ databases">
        <title>Draft genome of the bovine lungworm Dictyocaulus viviparus.</title>
        <authorList>
            <person name="Mitreva M."/>
        </authorList>
    </citation>
    <scope>NUCLEOTIDE SEQUENCE [LARGE SCALE GENOMIC DNA]</scope>
    <source>
        <strain evidence="2 3">HannoverDv2000</strain>
    </source>
</reference>
<evidence type="ECO:0000313" key="3">
    <source>
        <dbReference type="Proteomes" id="UP000053766"/>
    </source>
</evidence>
<accession>A0A0D8X9N5</accession>
<organism evidence="2 3">
    <name type="scientific">Dictyocaulus viviparus</name>
    <name type="common">Bovine lungworm</name>
    <dbReference type="NCBI Taxonomy" id="29172"/>
    <lineage>
        <taxon>Eukaryota</taxon>
        <taxon>Metazoa</taxon>
        <taxon>Ecdysozoa</taxon>
        <taxon>Nematoda</taxon>
        <taxon>Chromadorea</taxon>
        <taxon>Rhabditida</taxon>
        <taxon>Rhabditina</taxon>
        <taxon>Rhabditomorpha</taxon>
        <taxon>Strongyloidea</taxon>
        <taxon>Metastrongylidae</taxon>
        <taxon>Dictyocaulus</taxon>
    </lineage>
</organism>
<evidence type="ECO:0000313" key="2">
    <source>
        <dbReference type="EMBL" id="KJH41300.1"/>
    </source>
</evidence>
<reference evidence="3" key="2">
    <citation type="journal article" date="2016" name="Sci. Rep.">
        <title>Dictyocaulus viviparus genome, variome and transcriptome elucidate lungworm biology and support future intervention.</title>
        <authorList>
            <person name="McNulty S.N."/>
            <person name="Strube C."/>
            <person name="Rosa B.A."/>
            <person name="Martin J.C."/>
            <person name="Tyagi R."/>
            <person name="Choi Y.J."/>
            <person name="Wang Q."/>
            <person name="Hallsworth Pepin K."/>
            <person name="Zhang X."/>
            <person name="Ozersky P."/>
            <person name="Wilson R.K."/>
            <person name="Sternberg P.W."/>
            <person name="Gasser R.B."/>
            <person name="Mitreva M."/>
        </authorList>
    </citation>
    <scope>NUCLEOTIDE SEQUENCE [LARGE SCALE GENOMIC DNA]</scope>
    <source>
        <strain evidence="3">HannoverDv2000</strain>
    </source>
</reference>
<dbReference type="EMBL" id="KN716855">
    <property type="protein sequence ID" value="KJH41300.1"/>
    <property type="molecule type" value="Genomic_DNA"/>
</dbReference>
<gene>
    <name evidence="2" type="ORF">DICVIV_12731</name>
</gene>
<dbReference type="Proteomes" id="UP000053766">
    <property type="component" value="Unassembled WGS sequence"/>
</dbReference>
<dbReference type="OrthoDB" id="5787168at2759"/>
<dbReference type="InterPro" id="IPR056656">
    <property type="entry name" value="DUF7754"/>
</dbReference>
<sequence length="498" mass="57086">MLTNKRKSRCFFRSKEGRRVVKLTCSTAPEYEWRLVVQLRIKTGAANATILKVVDKDVFEFYPKSHPLSVEVTNNTIGIVKFELRVLNQLIEALPTFEEGDLAIHFSKGTPIHVYRDLIGLYSPYMKFEEFFLEKCTESAEKTYVEDFPKEAFVEMLYHIYPTLRPLYRNMRDIAKAAVAFQVVPIVYALSRHLWNFNGRSSCSRWCMGSFNQTGFEPESFFGAEIYRKLVCPAILAGKQNDYGVQFIARPYVQPDFFSQESALNKANVVLIFRRTPFYVNRGIIQAHGMSKFTVTSEGYLHALFTREMEEQCVKDVLVPGEVLVALLCSLYPLGPEVPLQFLRAAIVFCHDHDWIHMKNRLEQCLLQEPPDSCDAYRDQILFAEHFGLRNMITTCIQRAEASCNAFASELIAREDFNLISSETRDLIMDRLCSGWGLEPKHVNKLATREPTSFRERQIGLTSGGAKLNGDERNTATLAEMNSDHYFGSVRELCVVKN</sequence>
<feature type="domain" description="BTB" evidence="1">
    <location>
        <begin position="100"/>
        <end position="161"/>
    </location>
</feature>
<dbReference type="PROSITE" id="PS50097">
    <property type="entry name" value="BTB"/>
    <property type="match status" value="1"/>
</dbReference>
<proteinExistence type="predicted"/>
<protein>
    <recommendedName>
        <fullName evidence="1">BTB domain-containing protein</fullName>
    </recommendedName>
</protein>
<keyword evidence="3" id="KW-1185">Reference proteome</keyword>
<dbReference type="AlphaFoldDB" id="A0A0D8X9N5"/>
<name>A0A0D8X9N5_DICVI</name>
<evidence type="ECO:0000259" key="1">
    <source>
        <dbReference type="PROSITE" id="PS50097"/>
    </source>
</evidence>